<dbReference type="EMBL" id="MAAO01000006">
    <property type="protein sequence ID" value="OUR96190.1"/>
    <property type="molecule type" value="Genomic_DNA"/>
</dbReference>
<gene>
    <name evidence="2" type="ORF">A9Q84_07465</name>
</gene>
<dbReference type="Proteomes" id="UP000196531">
    <property type="component" value="Unassembled WGS sequence"/>
</dbReference>
<sequence length="76" mass="8936">MDIVFFIIKYIPFWSVPMVIIAGYFSYLYWIKDIREIALIFGVVAFFSFVSLSYWIIAGGPTGSVQYIQQFEKQDF</sequence>
<proteinExistence type="predicted"/>
<keyword evidence="1" id="KW-1133">Transmembrane helix</keyword>
<organism evidence="2 3">
    <name type="scientific">Halobacteriovorax marinus</name>
    <dbReference type="NCBI Taxonomy" id="97084"/>
    <lineage>
        <taxon>Bacteria</taxon>
        <taxon>Pseudomonadati</taxon>
        <taxon>Bdellovibrionota</taxon>
        <taxon>Bacteriovoracia</taxon>
        <taxon>Bacteriovoracales</taxon>
        <taxon>Halobacteriovoraceae</taxon>
        <taxon>Halobacteriovorax</taxon>
    </lineage>
</organism>
<evidence type="ECO:0000313" key="2">
    <source>
        <dbReference type="EMBL" id="OUR96190.1"/>
    </source>
</evidence>
<accession>A0A1Y5FBF3</accession>
<feature type="transmembrane region" description="Helical" evidence="1">
    <location>
        <begin position="6"/>
        <end position="30"/>
    </location>
</feature>
<comment type="caution">
    <text evidence="2">The sequence shown here is derived from an EMBL/GenBank/DDBJ whole genome shotgun (WGS) entry which is preliminary data.</text>
</comment>
<keyword evidence="1" id="KW-0472">Membrane</keyword>
<dbReference type="AlphaFoldDB" id="A0A1Y5FBF3"/>
<name>A0A1Y5FBF3_9BACT</name>
<evidence type="ECO:0000313" key="3">
    <source>
        <dbReference type="Proteomes" id="UP000196531"/>
    </source>
</evidence>
<reference evidence="3" key="1">
    <citation type="journal article" date="2017" name="Proc. Natl. Acad. Sci. U.S.A.">
        <title>Simulation of Deepwater Horizon oil plume reveals substrate specialization within a complex community of hydrocarbon-degraders.</title>
        <authorList>
            <person name="Hu P."/>
            <person name="Dubinsky E.A."/>
            <person name="Probst A.J."/>
            <person name="Wang J."/>
            <person name="Sieber C.M.K."/>
            <person name="Tom L.M."/>
            <person name="Gardinali P."/>
            <person name="Banfield J.F."/>
            <person name="Atlas R.M."/>
            <person name="Andersen G.L."/>
        </authorList>
    </citation>
    <scope>NUCLEOTIDE SEQUENCE [LARGE SCALE GENOMIC DNA]</scope>
</reference>
<keyword evidence="1" id="KW-0812">Transmembrane</keyword>
<feature type="transmembrane region" description="Helical" evidence="1">
    <location>
        <begin position="37"/>
        <end position="57"/>
    </location>
</feature>
<protein>
    <submittedName>
        <fullName evidence="2">Uncharacterized protein</fullName>
    </submittedName>
</protein>
<evidence type="ECO:0000256" key="1">
    <source>
        <dbReference type="SAM" id="Phobius"/>
    </source>
</evidence>